<proteinExistence type="inferred from homology"/>
<dbReference type="RefSeq" id="WP_126599038.1">
    <property type="nucleotide sequence ID" value="NZ_LR134510.1"/>
</dbReference>
<dbReference type="GO" id="GO:0022857">
    <property type="term" value="F:transmembrane transporter activity"/>
    <property type="evidence" value="ECO:0007669"/>
    <property type="project" value="InterPro"/>
</dbReference>
<gene>
    <name evidence="9" type="ORF">NCTC12871_00703</name>
</gene>
<evidence type="ECO:0000256" key="7">
    <source>
        <dbReference type="ARBA" id="ARBA00023136"/>
    </source>
</evidence>
<keyword evidence="10" id="KW-1185">Reference proteome</keyword>
<evidence type="ECO:0000313" key="10">
    <source>
        <dbReference type="Proteomes" id="UP000279799"/>
    </source>
</evidence>
<dbReference type="KEGG" id="adp:NCTC12871_00703"/>
<dbReference type="OrthoDB" id="9055647at2"/>
<feature type="transmembrane region" description="Helical" evidence="8">
    <location>
        <begin position="12"/>
        <end position="32"/>
    </location>
</feature>
<comment type="similarity">
    <text evidence="2">Belongs to the binding-protein-dependent transport system permease family. FecCD subfamily.</text>
</comment>
<keyword evidence="3" id="KW-0813">Transport</keyword>
<dbReference type="CDD" id="cd06550">
    <property type="entry name" value="TM_ABC_iron-siderophores_like"/>
    <property type="match status" value="1"/>
</dbReference>
<dbReference type="InterPro" id="IPR037294">
    <property type="entry name" value="ABC_BtuC-like"/>
</dbReference>
<feature type="transmembrane region" description="Helical" evidence="8">
    <location>
        <begin position="306"/>
        <end position="325"/>
    </location>
</feature>
<keyword evidence="5 8" id="KW-0812">Transmembrane</keyword>
<evidence type="ECO:0000256" key="8">
    <source>
        <dbReference type="SAM" id="Phobius"/>
    </source>
</evidence>
<keyword evidence="4" id="KW-1003">Cell membrane</keyword>
<sequence length="332" mass="36057">MRHKDSRKINLILMILLLVVSMFSLTLGQYPVGFAKIICSFTSQTHLTAIDKHILLDIRLPRVLLAIGVGGLLAFSGAILQGVFHNPLVDPHIIGVSSGAAFGGTLAILLGFSTFGLMLNTFFFGLLALALIYLLASLFGQSDRLMLILLGIVLSGIFAALVHLVQYLADTEEKLPNIVFWLLGSFSTANWQKLGLVWIPIVIFGGVLYKLRWRINILSLGDIEAKALGLHVTPLRYCVLFLSALLIASQVAVTGAVGWIGLVVPHIGRLLVGADHRKLLGTTFLAGAIIMLLVDDLARTLSQSEIPLSIITALFGAPLFIFLLAKNKSWRK</sequence>
<dbReference type="AlphaFoldDB" id="A0A448TTY0"/>
<accession>A0A448TTY0</accession>
<feature type="transmembrane region" description="Helical" evidence="8">
    <location>
        <begin position="93"/>
        <end position="115"/>
    </location>
</feature>
<evidence type="ECO:0000256" key="2">
    <source>
        <dbReference type="ARBA" id="ARBA00007935"/>
    </source>
</evidence>
<feature type="transmembrane region" description="Helical" evidence="8">
    <location>
        <begin position="121"/>
        <end position="140"/>
    </location>
</feature>
<evidence type="ECO:0000313" key="9">
    <source>
        <dbReference type="EMBL" id="VEJ09258.1"/>
    </source>
</evidence>
<feature type="transmembrane region" description="Helical" evidence="8">
    <location>
        <begin position="63"/>
        <end position="84"/>
    </location>
</feature>
<dbReference type="GO" id="GO:0005886">
    <property type="term" value="C:plasma membrane"/>
    <property type="evidence" value="ECO:0007669"/>
    <property type="project" value="UniProtKB-SubCell"/>
</dbReference>
<evidence type="ECO:0000256" key="6">
    <source>
        <dbReference type="ARBA" id="ARBA00022989"/>
    </source>
</evidence>
<comment type="subcellular location">
    <subcellularLocation>
        <location evidence="1">Cell membrane</location>
        <topology evidence="1">Multi-pass membrane protein</topology>
    </subcellularLocation>
</comment>
<feature type="transmembrane region" description="Helical" evidence="8">
    <location>
        <begin position="189"/>
        <end position="208"/>
    </location>
</feature>
<evidence type="ECO:0000256" key="5">
    <source>
        <dbReference type="ARBA" id="ARBA00022692"/>
    </source>
</evidence>
<keyword evidence="7 8" id="KW-0472">Membrane</keyword>
<keyword evidence="6 8" id="KW-1133">Transmembrane helix</keyword>
<dbReference type="SUPFAM" id="SSF81345">
    <property type="entry name" value="ABC transporter involved in vitamin B12 uptake, BtuC"/>
    <property type="match status" value="1"/>
</dbReference>
<feature type="transmembrane region" description="Helical" evidence="8">
    <location>
        <begin position="147"/>
        <end position="169"/>
    </location>
</feature>
<dbReference type="Pfam" id="PF01032">
    <property type="entry name" value="FecCD"/>
    <property type="match status" value="1"/>
</dbReference>
<evidence type="ECO:0000256" key="3">
    <source>
        <dbReference type="ARBA" id="ARBA00022448"/>
    </source>
</evidence>
<dbReference type="InterPro" id="IPR000522">
    <property type="entry name" value="ABC_transptr_permease_BtuC"/>
</dbReference>
<dbReference type="PANTHER" id="PTHR30472:SF70">
    <property type="entry name" value="MOLYBDATE IMPORT SYSTEM PERMEASE PROTEIN MOLB"/>
    <property type="match status" value="1"/>
</dbReference>
<reference evidence="9 10" key="1">
    <citation type="submission" date="2018-12" db="EMBL/GenBank/DDBJ databases">
        <authorList>
            <consortium name="Pathogen Informatics"/>
        </authorList>
    </citation>
    <scope>NUCLEOTIDE SEQUENCE [LARGE SCALE GENOMIC DNA]</scope>
    <source>
        <strain evidence="9 10">NCTC12871</strain>
    </source>
</reference>
<organism evidence="9 10">
    <name type="scientific">Actinobacillus delphinicola</name>
    <dbReference type="NCBI Taxonomy" id="51161"/>
    <lineage>
        <taxon>Bacteria</taxon>
        <taxon>Pseudomonadati</taxon>
        <taxon>Pseudomonadota</taxon>
        <taxon>Gammaproteobacteria</taxon>
        <taxon>Pasteurellales</taxon>
        <taxon>Pasteurellaceae</taxon>
        <taxon>Actinobacillus</taxon>
    </lineage>
</organism>
<dbReference type="FunFam" id="1.10.3470.10:FF:000001">
    <property type="entry name" value="Vitamin B12 ABC transporter permease BtuC"/>
    <property type="match status" value="1"/>
</dbReference>
<dbReference type="GO" id="GO:0033214">
    <property type="term" value="P:siderophore-iron import into cell"/>
    <property type="evidence" value="ECO:0007669"/>
    <property type="project" value="TreeGrafter"/>
</dbReference>
<protein>
    <submittedName>
        <fullName evidence="9">Hemin transport system permease HmuU</fullName>
    </submittedName>
</protein>
<evidence type="ECO:0000256" key="4">
    <source>
        <dbReference type="ARBA" id="ARBA00022475"/>
    </source>
</evidence>
<name>A0A448TTY0_9PAST</name>
<evidence type="ECO:0000256" key="1">
    <source>
        <dbReference type="ARBA" id="ARBA00004651"/>
    </source>
</evidence>
<dbReference type="PANTHER" id="PTHR30472">
    <property type="entry name" value="FERRIC ENTEROBACTIN TRANSPORT SYSTEM PERMEASE PROTEIN"/>
    <property type="match status" value="1"/>
</dbReference>
<dbReference type="Gene3D" id="1.10.3470.10">
    <property type="entry name" value="ABC transporter involved in vitamin B12 uptake, BtuC"/>
    <property type="match status" value="1"/>
</dbReference>
<dbReference type="Proteomes" id="UP000279799">
    <property type="component" value="Chromosome"/>
</dbReference>
<dbReference type="EMBL" id="LR134510">
    <property type="protein sequence ID" value="VEJ09258.1"/>
    <property type="molecule type" value="Genomic_DNA"/>
</dbReference>